<accession>A0A9D2BMZ0</accession>
<dbReference type="InterPro" id="IPR029787">
    <property type="entry name" value="Nucleotide_cyclase"/>
</dbReference>
<dbReference type="InterPro" id="IPR050469">
    <property type="entry name" value="Diguanylate_Cyclase"/>
</dbReference>
<dbReference type="AlphaFoldDB" id="A0A9D2BMZ0"/>
<dbReference type="GO" id="GO:0005886">
    <property type="term" value="C:plasma membrane"/>
    <property type="evidence" value="ECO:0007669"/>
    <property type="project" value="TreeGrafter"/>
</dbReference>
<reference evidence="3" key="1">
    <citation type="journal article" date="2021" name="PeerJ">
        <title>Extensive microbial diversity within the chicken gut microbiome revealed by metagenomics and culture.</title>
        <authorList>
            <person name="Gilroy R."/>
            <person name="Ravi A."/>
            <person name="Getino M."/>
            <person name="Pursley I."/>
            <person name="Horton D.L."/>
            <person name="Alikhan N.F."/>
            <person name="Baker D."/>
            <person name="Gharbi K."/>
            <person name="Hall N."/>
            <person name="Watson M."/>
            <person name="Adriaenssens E.M."/>
            <person name="Foster-Nyarko E."/>
            <person name="Jarju S."/>
            <person name="Secka A."/>
            <person name="Antonio M."/>
            <person name="Oren A."/>
            <person name="Chaudhuri R.R."/>
            <person name="La Ragione R."/>
            <person name="Hildebrand F."/>
            <person name="Pallen M.J."/>
        </authorList>
    </citation>
    <scope>NUCLEOTIDE SEQUENCE</scope>
    <source>
        <strain evidence="3">ChiGjej1B1-14440</strain>
    </source>
</reference>
<name>A0A9D2BMZ0_9FIRM</name>
<dbReference type="Proteomes" id="UP000886724">
    <property type="component" value="Unassembled WGS sequence"/>
</dbReference>
<evidence type="ECO:0000256" key="1">
    <source>
        <dbReference type="SAM" id="Phobius"/>
    </source>
</evidence>
<dbReference type="GO" id="GO:0043709">
    <property type="term" value="P:cell adhesion involved in single-species biofilm formation"/>
    <property type="evidence" value="ECO:0007669"/>
    <property type="project" value="TreeGrafter"/>
</dbReference>
<feature type="domain" description="GGDEF" evidence="2">
    <location>
        <begin position="253"/>
        <end position="386"/>
    </location>
</feature>
<evidence type="ECO:0000259" key="2">
    <source>
        <dbReference type="PROSITE" id="PS50887"/>
    </source>
</evidence>
<dbReference type="InterPro" id="IPR000160">
    <property type="entry name" value="GGDEF_dom"/>
</dbReference>
<dbReference type="PANTHER" id="PTHR45138">
    <property type="entry name" value="REGULATORY COMPONENTS OF SENSORY TRANSDUCTION SYSTEM"/>
    <property type="match status" value="1"/>
</dbReference>
<reference evidence="3" key="2">
    <citation type="submission" date="2021-04" db="EMBL/GenBank/DDBJ databases">
        <authorList>
            <person name="Gilroy R."/>
        </authorList>
    </citation>
    <scope>NUCLEOTIDE SEQUENCE</scope>
    <source>
        <strain evidence="3">ChiGjej1B1-14440</strain>
    </source>
</reference>
<feature type="transmembrane region" description="Helical" evidence="1">
    <location>
        <begin position="65"/>
        <end position="85"/>
    </location>
</feature>
<feature type="transmembrane region" description="Helical" evidence="1">
    <location>
        <begin position="145"/>
        <end position="163"/>
    </location>
</feature>
<dbReference type="PROSITE" id="PS50887">
    <property type="entry name" value="GGDEF"/>
    <property type="match status" value="1"/>
</dbReference>
<dbReference type="EMBL" id="DXET01000183">
    <property type="protein sequence ID" value="HIX81958.1"/>
    <property type="molecule type" value="Genomic_DNA"/>
</dbReference>
<feature type="transmembrane region" description="Helical" evidence="1">
    <location>
        <begin position="32"/>
        <end position="53"/>
    </location>
</feature>
<dbReference type="CDD" id="cd01949">
    <property type="entry name" value="GGDEF"/>
    <property type="match status" value="1"/>
</dbReference>
<dbReference type="InterPro" id="IPR043128">
    <property type="entry name" value="Rev_trsase/Diguanyl_cyclase"/>
</dbReference>
<proteinExistence type="predicted"/>
<dbReference type="Gene3D" id="3.30.70.270">
    <property type="match status" value="1"/>
</dbReference>
<evidence type="ECO:0000313" key="4">
    <source>
        <dbReference type="Proteomes" id="UP000886724"/>
    </source>
</evidence>
<dbReference type="GO" id="GO:0052621">
    <property type="term" value="F:diguanylate cyclase activity"/>
    <property type="evidence" value="ECO:0007669"/>
    <property type="project" value="TreeGrafter"/>
</dbReference>
<dbReference type="GO" id="GO:1902201">
    <property type="term" value="P:negative regulation of bacterial-type flagellum-dependent cell motility"/>
    <property type="evidence" value="ECO:0007669"/>
    <property type="project" value="TreeGrafter"/>
</dbReference>
<sequence>MKLIPLFKKIKLNKAQEDEYKLTIENEIKQNLWIIVVLILLFQIYNMFYVGIYTDFTFASVASKVYMTMYAVMMAVCILTLLIIAFKKRKGGKITGLQYFFVLFLILWSLIITVYDNRVSNNINVYIISLLGIAILTYIPPKFFVPLYVIANIALIYSISYFYPGDYTIHYSLYLNSVSLTLMALFISYYRYQSTRQAFLNNYIIRAKNKTIVENSARLDFVAHHDSLTKLLNRRYLTKYLETIYQKNSNLPQKTGVLIIDIDDFKKYNDYFGHVKGDRCLERVANALTLCLSEGVLIRYGGEEFVYINENITLERLQVIGDELCQAIEQLDLTVPPNVARKCVTVSVGGTTGIIKDEESWLEVLNTADEALYMAKKKGKSKCICK</sequence>
<keyword evidence="1" id="KW-0812">Transmembrane</keyword>
<dbReference type="SMART" id="SM00267">
    <property type="entry name" value="GGDEF"/>
    <property type="match status" value="1"/>
</dbReference>
<feature type="transmembrane region" description="Helical" evidence="1">
    <location>
        <begin position="121"/>
        <end position="138"/>
    </location>
</feature>
<dbReference type="NCBIfam" id="TIGR00254">
    <property type="entry name" value="GGDEF"/>
    <property type="match status" value="1"/>
</dbReference>
<feature type="transmembrane region" description="Helical" evidence="1">
    <location>
        <begin position="169"/>
        <end position="190"/>
    </location>
</feature>
<organism evidence="3 4">
    <name type="scientific">Candidatus Erysipelatoclostridium merdavium</name>
    <dbReference type="NCBI Taxonomy" id="2838566"/>
    <lineage>
        <taxon>Bacteria</taxon>
        <taxon>Bacillati</taxon>
        <taxon>Bacillota</taxon>
        <taxon>Erysipelotrichia</taxon>
        <taxon>Erysipelotrichales</taxon>
        <taxon>Erysipelotrichales incertae sedis</taxon>
    </lineage>
</organism>
<dbReference type="Pfam" id="PF00990">
    <property type="entry name" value="GGDEF"/>
    <property type="match status" value="1"/>
</dbReference>
<evidence type="ECO:0000313" key="3">
    <source>
        <dbReference type="EMBL" id="HIX81958.1"/>
    </source>
</evidence>
<keyword evidence="1" id="KW-1133">Transmembrane helix</keyword>
<keyword evidence="1" id="KW-0472">Membrane</keyword>
<comment type="caution">
    <text evidence="3">The sequence shown here is derived from an EMBL/GenBank/DDBJ whole genome shotgun (WGS) entry which is preliminary data.</text>
</comment>
<gene>
    <name evidence="3" type="ORF">H9980_08320</name>
</gene>
<dbReference type="SUPFAM" id="SSF55073">
    <property type="entry name" value="Nucleotide cyclase"/>
    <property type="match status" value="1"/>
</dbReference>
<dbReference type="PANTHER" id="PTHR45138:SF9">
    <property type="entry name" value="DIGUANYLATE CYCLASE DGCM-RELATED"/>
    <property type="match status" value="1"/>
</dbReference>
<protein>
    <submittedName>
        <fullName evidence="3">GGDEF domain-containing protein</fullName>
    </submittedName>
</protein>
<feature type="transmembrane region" description="Helical" evidence="1">
    <location>
        <begin position="97"/>
        <end position="115"/>
    </location>
</feature>